<gene>
    <name evidence="2" type="ORF">GCM10014713_28040</name>
</gene>
<reference evidence="2" key="1">
    <citation type="journal article" date="2014" name="Int. J. Syst. Evol. Microbiol.">
        <title>Complete genome sequence of Corynebacterium casei LMG S-19264T (=DSM 44701T), isolated from a smear-ripened cheese.</title>
        <authorList>
            <consortium name="US DOE Joint Genome Institute (JGI-PGF)"/>
            <person name="Walter F."/>
            <person name="Albersmeier A."/>
            <person name="Kalinowski J."/>
            <person name="Ruckert C."/>
        </authorList>
    </citation>
    <scope>NUCLEOTIDE SEQUENCE</scope>
    <source>
        <strain evidence="2">JCM 3172</strain>
    </source>
</reference>
<organism evidence="2 3">
    <name type="scientific">Streptomyces purpureus</name>
    <dbReference type="NCBI Taxonomy" id="1951"/>
    <lineage>
        <taxon>Bacteria</taxon>
        <taxon>Bacillati</taxon>
        <taxon>Actinomycetota</taxon>
        <taxon>Actinomycetes</taxon>
        <taxon>Kitasatosporales</taxon>
        <taxon>Streptomycetaceae</taxon>
        <taxon>Streptomyces</taxon>
    </lineage>
</organism>
<protein>
    <submittedName>
        <fullName evidence="2">Uncharacterized protein</fullName>
    </submittedName>
</protein>
<comment type="caution">
    <text evidence="2">The sequence shown here is derived from an EMBL/GenBank/DDBJ whole genome shotgun (WGS) entry which is preliminary data.</text>
</comment>
<keyword evidence="3" id="KW-1185">Reference proteome</keyword>
<dbReference type="AlphaFoldDB" id="A0A918H2R0"/>
<dbReference type="EMBL" id="BMQQ01000009">
    <property type="protein sequence ID" value="GGT32934.1"/>
    <property type="molecule type" value="Genomic_DNA"/>
</dbReference>
<dbReference type="Proteomes" id="UP000619486">
    <property type="component" value="Unassembled WGS sequence"/>
</dbReference>
<sequence length="93" mass="10589">MEDQASSPGAWGRGPPGLSYPGWENAFPSAPEHPLYFTDRGIEELENRRGEEEVTLGWIAEQLRTFVDLNPDFEVPVERLATWLARLDDEDDE</sequence>
<dbReference type="Pfam" id="PF19599">
    <property type="entry name" value="DUF6104"/>
    <property type="match status" value="1"/>
</dbReference>
<name>A0A918H2R0_9ACTN</name>
<accession>A0A918H2R0</accession>
<proteinExistence type="predicted"/>
<evidence type="ECO:0000313" key="3">
    <source>
        <dbReference type="Proteomes" id="UP000619486"/>
    </source>
</evidence>
<reference evidence="2" key="2">
    <citation type="submission" date="2020-09" db="EMBL/GenBank/DDBJ databases">
        <authorList>
            <person name="Sun Q."/>
            <person name="Ohkuma M."/>
        </authorList>
    </citation>
    <scope>NUCLEOTIDE SEQUENCE</scope>
    <source>
        <strain evidence="2">JCM 3172</strain>
    </source>
</reference>
<evidence type="ECO:0000313" key="2">
    <source>
        <dbReference type="EMBL" id="GGT32934.1"/>
    </source>
</evidence>
<feature type="region of interest" description="Disordered" evidence="1">
    <location>
        <begin position="1"/>
        <end position="25"/>
    </location>
</feature>
<dbReference type="InterPro" id="IPR046086">
    <property type="entry name" value="DUF6104"/>
</dbReference>
<evidence type="ECO:0000256" key="1">
    <source>
        <dbReference type="SAM" id="MobiDB-lite"/>
    </source>
</evidence>